<organism evidence="10 11">
    <name type="scientific">Roseomonas gilardii</name>
    <dbReference type="NCBI Taxonomy" id="257708"/>
    <lineage>
        <taxon>Bacteria</taxon>
        <taxon>Pseudomonadati</taxon>
        <taxon>Pseudomonadota</taxon>
        <taxon>Alphaproteobacteria</taxon>
        <taxon>Acetobacterales</taxon>
        <taxon>Roseomonadaceae</taxon>
        <taxon>Roseomonas</taxon>
    </lineage>
</organism>
<dbReference type="GO" id="GO:0016992">
    <property type="term" value="F:lipoate synthase activity"/>
    <property type="evidence" value="ECO:0007669"/>
    <property type="project" value="UniProtKB-EC"/>
</dbReference>
<evidence type="ECO:0000256" key="5">
    <source>
        <dbReference type="ARBA" id="ARBA00023004"/>
    </source>
</evidence>
<dbReference type="SUPFAM" id="SSF102114">
    <property type="entry name" value="Radical SAM enzymes"/>
    <property type="match status" value="1"/>
</dbReference>
<accession>A0ABU3MG21</accession>
<keyword evidence="5 8" id="KW-0408">Iron</keyword>
<dbReference type="PROSITE" id="PS51918">
    <property type="entry name" value="RADICAL_SAM"/>
    <property type="match status" value="1"/>
</dbReference>
<dbReference type="NCBIfam" id="NF004019">
    <property type="entry name" value="PRK05481.1"/>
    <property type="match status" value="1"/>
</dbReference>
<feature type="binding site" evidence="8">
    <location>
        <position position="118"/>
    </location>
    <ligand>
        <name>[4Fe-4S] cluster</name>
        <dbReference type="ChEBI" id="CHEBI:49883"/>
        <label>1</label>
    </ligand>
</feature>
<reference evidence="10 11" key="1">
    <citation type="journal article" date="2019" name="Microb. Pathog.">
        <title>Comparison of VITEK 2, MALDI-TOF MS, 16S rRNA gene sequencing, and whole-genome sequencing for identification of Roseomonas mucosa.</title>
        <authorList>
            <person name="Rudolph W.W."/>
            <person name="Gunzer F."/>
            <person name="Trauth M."/>
            <person name="Bunk B."/>
            <person name="Bigge R."/>
            <person name="Schrottner P."/>
        </authorList>
    </citation>
    <scope>NUCLEOTIDE SEQUENCE [LARGE SCALE GENOMIC DNA]</scope>
    <source>
        <strain evidence="10 11">DSM 103800</strain>
    </source>
</reference>
<sequence length="377" mass="41399">MANRILVDHRAGGVVQQSGEAASAAIAPTPNEEVRAALAAREPSPASVLPLRAAAPSAAALRHPEKAHRPDNPIKRKPEWIRVKAPTHPIYHETRELMRDNKLVTVCEEAACPNIGECWSKRHATMMIMGEICTRACSFCNITTGMPKRLDTDEPRRVGDAVAKLGLQHVVVTSVDRDDLKDGGARHFAETIAAIRRAAPDTTIEILTPDFLRKDGALEVVVEARPDVFNHNLETVPKLYPSIRPGARYFHSLRLLDRVKELDPMVFTKSGIMVGLGETRGEVLQVMDDMRSAEIDFLTIGQYLQPTVKHAAVDRFVEPAEFEDYAAMARSKGFLLVSATPLTRSSYHADRDFAALRAAREARLGLQPAGQGARSAV</sequence>
<comment type="subcellular location">
    <subcellularLocation>
        <location evidence="8">Cytoplasm</location>
    </subcellularLocation>
</comment>
<evidence type="ECO:0000256" key="2">
    <source>
        <dbReference type="ARBA" id="ARBA00022679"/>
    </source>
</evidence>
<evidence type="ECO:0000313" key="11">
    <source>
        <dbReference type="Proteomes" id="UP001258945"/>
    </source>
</evidence>
<dbReference type="SFLD" id="SFLDG01058">
    <property type="entry name" value="lipoyl_synthase_like"/>
    <property type="match status" value="1"/>
</dbReference>
<evidence type="ECO:0000256" key="8">
    <source>
        <dbReference type="HAMAP-Rule" id="MF_00206"/>
    </source>
</evidence>
<keyword evidence="8" id="KW-0963">Cytoplasm</keyword>
<dbReference type="RefSeq" id="WP_314282462.1">
    <property type="nucleotide sequence ID" value="NZ_JAVVDO010000019.1"/>
</dbReference>
<dbReference type="Pfam" id="PF04055">
    <property type="entry name" value="Radical_SAM"/>
    <property type="match status" value="1"/>
</dbReference>
<dbReference type="InterPro" id="IPR003698">
    <property type="entry name" value="Lipoyl_synth"/>
</dbReference>
<feature type="binding site" evidence="8">
    <location>
        <position position="346"/>
    </location>
    <ligand>
        <name>[4Fe-4S] cluster</name>
        <dbReference type="ChEBI" id="CHEBI:49883"/>
        <label>1</label>
    </ligand>
</feature>
<comment type="catalytic activity">
    <reaction evidence="7 8">
        <text>[[Fe-S] cluster scaffold protein carrying a second [4Fe-4S](2+) cluster] + N(6)-octanoyl-L-lysyl-[protein] + 2 oxidized [2Fe-2S]-[ferredoxin] + 2 S-adenosyl-L-methionine + 4 H(+) = [[Fe-S] cluster scaffold protein] + N(6)-[(R)-dihydrolipoyl]-L-lysyl-[protein] + 4 Fe(3+) + 2 hydrogen sulfide + 2 5'-deoxyadenosine + 2 L-methionine + 2 reduced [2Fe-2S]-[ferredoxin]</text>
        <dbReference type="Rhea" id="RHEA:16585"/>
        <dbReference type="Rhea" id="RHEA-COMP:9928"/>
        <dbReference type="Rhea" id="RHEA-COMP:10000"/>
        <dbReference type="Rhea" id="RHEA-COMP:10001"/>
        <dbReference type="Rhea" id="RHEA-COMP:10475"/>
        <dbReference type="Rhea" id="RHEA-COMP:14568"/>
        <dbReference type="Rhea" id="RHEA-COMP:14569"/>
        <dbReference type="ChEBI" id="CHEBI:15378"/>
        <dbReference type="ChEBI" id="CHEBI:17319"/>
        <dbReference type="ChEBI" id="CHEBI:29034"/>
        <dbReference type="ChEBI" id="CHEBI:29919"/>
        <dbReference type="ChEBI" id="CHEBI:33722"/>
        <dbReference type="ChEBI" id="CHEBI:33737"/>
        <dbReference type="ChEBI" id="CHEBI:33738"/>
        <dbReference type="ChEBI" id="CHEBI:57844"/>
        <dbReference type="ChEBI" id="CHEBI:59789"/>
        <dbReference type="ChEBI" id="CHEBI:78809"/>
        <dbReference type="ChEBI" id="CHEBI:83100"/>
        <dbReference type="EC" id="2.8.1.8"/>
    </reaction>
</comment>
<comment type="pathway">
    <text evidence="8">Protein modification; protein lipoylation via endogenous pathway; protein N(6)-(lipoyl)lysine from octanoyl-[acyl-carrier-protein]: step 2/2.</text>
</comment>
<feature type="binding site" evidence="8">
    <location>
        <position position="107"/>
    </location>
    <ligand>
        <name>[4Fe-4S] cluster</name>
        <dbReference type="ChEBI" id="CHEBI:49883"/>
        <label>1</label>
    </ligand>
</feature>
<feature type="binding site" evidence="8">
    <location>
        <position position="140"/>
    </location>
    <ligand>
        <name>[4Fe-4S] cluster</name>
        <dbReference type="ChEBI" id="CHEBI:49883"/>
        <label>2</label>
        <note>4Fe-4S-S-AdoMet</note>
    </ligand>
</feature>
<keyword evidence="1 8" id="KW-0004">4Fe-4S</keyword>
<dbReference type="InterPro" id="IPR031691">
    <property type="entry name" value="LIAS_N"/>
</dbReference>
<dbReference type="SMART" id="SM00729">
    <property type="entry name" value="Elp3"/>
    <property type="match status" value="1"/>
</dbReference>
<dbReference type="InterPro" id="IPR058240">
    <property type="entry name" value="rSAM_sf"/>
</dbReference>
<gene>
    <name evidence="8 10" type="primary">lipA</name>
    <name evidence="10" type="ORF">RQ831_12720</name>
</gene>
<feature type="domain" description="Radical SAM core" evidence="9">
    <location>
        <begin position="119"/>
        <end position="335"/>
    </location>
</feature>
<comment type="cofactor">
    <cofactor evidence="8">
        <name>[4Fe-4S] cluster</name>
        <dbReference type="ChEBI" id="CHEBI:49883"/>
    </cofactor>
    <text evidence="8">Binds 2 [4Fe-4S] clusters per subunit. One cluster is coordinated with 3 cysteines and an exchangeable S-adenosyl-L-methionine.</text>
</comment>
<feature type="binding site" evidence="8">
    <location>
        <position position="137"/>
    </location>
    <ligand>
        <name>[4Fe-4S] cluster</name>
        <dbReference type="ChEBI" id="CHEBI:49883"/>
        <label>2</label>
        <note>4Fe-4S-S-AdoMet</note>
    </ligand>
</feature>
<evidence type="ECO:0000256" key="6">
    <source>
        <dbReference type="ARBA" id="ARBA00023014"/>
    </source>
</evidence>
<keyword evidence="11" id="KW-1185">Reference proteome</keyword>
<dbReference type="Gene3D" id="3.20.20.70">
    <property type="entry name" value="Aldolase class I"/>
    <property type="match status" value="1"/>
</dbReference>
<dbReference type="Pfam" id="PF16881">
    <property type="entry name" value="LIAS_N"/>
    <property type="match status" value="1"/>
</dbReference>
<evidence type="ECO:0000313" key="10">
    <source>
        <dbReference type="EMBL" id="MDT8331918.1"/>
    </source>
</evidence>
<protein>
    <recommendedName>
        <fullName evidence="8">Lipoyl synthase</fullName>
        <ecNumber evidence="8">2.8.1.8</ecNumber>
    </recommendedName>
    <alternativeName>
        <fullName evidence="8">Lip-syn</fullName>
        <shortName evidence="8">LS</shortName>
    </alternativeName>
    <alternativeName>
        <fullName evidence="8">Lipoate synthase</fullName>
    </alternativeName>
    <alternativeName>
        <fullName evidence="8">Lipoic acid synthase</fullName>
    </alternativeName>
    <alternativeName>
        <fullName evidence="8">Sulfur insertion protein LipA</fullName>
    </alternativeName>
</protein>
<dbReference type="CDD" id="cd01335">
    <property type="entry name" value="Radical_SAM"/>
    <property type="match status" value="1"/>
</dbReference>
<dbReference type="InterPro" id="IPR007197">
    <property type="entry name" value="rSAM"/>
</dbReference>
<evidence type="ECO:0000256" key="7">
    <source>
        <dbReference type="ARBA" id="ARBA00047326"/>
    </source>
</evidence>
<comment type="similarity">
    <text evidence="8">Belongs to the radical SAM superfamily. Lipoyl synthase family.</text>
</comment>
<feature type="binding site" evidence="8">
    <location>
        <position position="112"/>
    </location>
    <ligand>
        <name>[4Fe-4S] cluster</name>
        <dbReference type="ChEBI" id="CHEBI:49883"/>
        <label>1</label>
    </ligand>
</feature>
<dbReference type="Proteomes" id="UP001258945">
    <property type="component" value="Unassembled WGS sequence"/>
</dbReference>
<dbReference type="HAMAP" id="MF_00206">
    <property type="entry name" value="Lipoyl_synth"/>
    <property type="match status" value="1"/>
</dbReference>
<evidence type="ECO:0000256" key="1">
    <source>
        <dbReference type="ARBA" id="ARBA00022485"/>
    </source>
</evidence>
<keyword evidence="6 8" id="KW-0411">Iron-sulfur</keyword>
<comment type="function">
    <text evidence="8">Catalyzes the radical-mediated insertion of two sulfur atoms into the C-6 and C-8 positions of the octanoyl moiety bound to the lipoyl domains of lipoate-dependent enzymes, thereby converting the octanoylated domains into lipoylated derivatives.</text>
</comment>
<proteinExistence type="inferred from homology"/>
<dbReference type="NCBIfam" id="TIGR00510">
    <property type="entry name" value="lipA"/>
    <property type="match status" value="1"/>
</dbReference>
<evidence type="ECO:0000256" key="3">
    <source>
        <dbReference type="ARBA" id="ARBA00022691"/>
    </source>
</evidence>
<dbReference type="SFLD" id="SFLDS00029">
    <property type="entry name" value="Radical_SAM"/>
    <property type="match status" value="1"/>
</dbReference>
<dbReference type="InterPro" id="IPR013785">
    <property type="entry name" value="Aldolase_TIM"/>
</dbReference>
<keyword evidence="3 8" id="KW-0949">S-adenosyl-L-methionine</keyword>
<dbReference type="PANTHER" id="PTHR10949:SF0">
    <property type="entry name" value="LIPOYL SYNTHASE, MITOCHONDRIAL"/>
    <property type="match status" value="1"/>
</dbReference>
<name>A0ABU3MG21_9PROT</name>
<dbReference type="NCBIfam" id="NF009544">
    <property type="entry name" value="PRK12928.1"/>
    <property type="match status" value="1"/>
</dbReference>
<dbReference type="EMBL" id="JAVVDO010000019">
    <property type="protein sequence ID" value="MDT8331918.1"/>
    <property type="molecule type" value="Genomic_DNA"/>
</dbReference>
<keyword evidence="2 8" id="KW-0808">Transferase</keyword>
<dbReference type="InterPro" id="IPR006638">
    <property type="entry name" value="Elp3/MiaA/NifB-like_rSAM"/>
</dbReference>
<evidence type="ECO:0000259" key="9">
    <source>
        <dbReference type="PROSITE" id="PS51918"/>
    </source>
</evidence>
<dbReference type="EC" id="2.8.1.8" evidence="8"/>
<dbReference type="SFLD" id="SFLDF00271">
    <property type="entry name" value="lipoyl_synthase"/>
    <property type="match status" value="1"/>
</dbReference>
<dbReference type="PANTHER" id="PTHR10949">
    <property type="entry name" value="LIPOYL SYNTHASE"/>
    <property type="match status" value="1"/>
</dbReference>
<comment type="caution">
    <text evidence="10">The sequence shown here is derived from an EMBL/GenBank/DDBJ whole genome shotgun (WGS) entry which is preliminary data.</text>
</comment>
<keyword evidence="4 8" id="KW-0479">Metal-binding</keyword>
<evidence type="ECO:0000256" key="4">
    <source>
        <dbReference type="ARBA" id="ARBA00022723"/>
    </source>
</evidence>
<feature type="binding site" evidence="8">
    <location>
        <position position="133"/>
    </location>
    <ligand>
        <name>[4Fe-4S] cluster</name>
        <dbReference type="ChEBI" id="CHEBI:49883"/>
        <label>2</label>
        <note>4Fe-4S-S-AdoMet</note>
    </ligand>
</feature>